<proteinExistence type="predicted"/>
<dbReference type="EMBL" id="PFFD01000041">
    <property type="protein sequence ID" value="PIV87183.1"/>
    <property type="molecule type" value="Genomic_DNA"/>
</dbReference>
<name>A0A2M7FCI7_9BACT</name>
<dbReference type="AlphaFoldDB" id="A0A2M7FCI7"/>
<accession>A0A2M7FCI7</accession>
<sequence>MSVRTDKPELLISFPRDDVIPFGDAADALCIERKSLHQRLSRLHKSGSLKDGIVYRKKVVREIVGVSRAALDELKRRDTT</sequence>
<reference evidence="2" key="1">
    <citation type="submission" date="2017-09" db="EMBL/GenBank/DDBJ databases">
        <title>Depth-based differentiation of microbial function through sediment-hosted aquifers and enrichment of novel symbionts in the deep terrestrial subsurface.</title>
        <authorList>
            <person name="Probst A.J."/>
            <person name="Ladd B."/>
            <person name="Jarett J.K."/>
            <person name="Geller-Mcgrath D.E."/>
            <person name="Sieber C.M.K."/>
            <person name="Emerson J.B."/>
            <person name="Anantharaman K."/>
            <person name="Thomas B.C."/>
            <person name="Malmstrom R."/>
            <person name="Stieglmeier M."/>
            <person name="Klingl A."/>
            <person name="Woyke T."/>
            <person name="Ryan C.M."/>
            <person name="Banfield J.F."/>
        </authorList>
    </citation>
    <scope>NUCLEOTIDE SEQUENCE [LARGE SCALE GENOMIC DNA]</scope>
</reference>
<comment type="caution">
    <text evidence="1">The sequence shown here is derived from an EMBL/GenBank/DDBJ whole genome shotgun (WGS) entry which is preliminary data.</text>
</comment>
<evidence type="ECO:0000313" key="2">
    <source>
        <dbReference type="Proteomes" id="UP000228497"/>
    </source>
</evidence>
<organism evidence="1 2">
    <name type="scientific">Candidatus Kaiserbacteria bacterium CG17_big_fil_post_rev_8_21_14_2_50_51_7</name>
    <dbReference type="NCBI Taxonomy" id="1974613"/>
    <lineage>
        <taxon>Bacteria</taxon>
        <taxon>Candidatus Kaiseribacteriota</taxon>
    </lineage>
</organism>
<protein>
    <submittedName>
        <fullName evidence="1">Uncharacterized protein</fullName>
    </submittedName>
</protein>
<dbReference type="Proteomes" id="UP000228497">
    <property type="component" value="Unassembled WGS sequence"/>
</dbReference>
<evidence type="ECO:0000313" key="1">
    <source>
        <dbReference type="EMBL" id="PIV87183.1"/>
    </source>
</evidence>
<gene>
    <name evidence="1" type="ORF">COW49_00980</name>
</gene>